<dbReference type="NCBIfam" id="NF033545">
    <property type="entry name" value="transpos_IS630"/>
    <property type="match status" value="1"/>
</dbReference>
<dbReference type="GO" id="GO:0015074">
    <property type="term" value="P:DNA integration"/>
    <property type="evidence" value="ECO:0007669"/>
    <property type="project" value="InterPro"/>
</dbReference>
<proteinExistence type="predicted"/>
<evidence type="ECO:0000259" key="2">
    <source>
        <dbReference type="Pfam" id="PF13358"/>
    </source>
</evidence>
<dbReference type="EMBL" id="CAJOBE010005524">
    <property type="protein sequence ID" value="CAF3976218.1"/>
    <property type="molecule type" value="Genomic_DNA"/>
</dbReference>
<dbReference type="Proteomes" id="UP000663874">
    <property type="component" value="Unassembled WGS sequence"/>
</dbReference>
<reference evidence="3" key="1">
    <citation type="submission" date="2021-02" db="EMBL/GenBank/DDBJ databases">
        <authorList>
            <person name="Nowell W R."/>
        </authorList>
    </citation>
    <scope>NUCLEOTIDE SEQUENCE</scope>
</reference>
<dbReference type="InterPro" id="IPR036397">
    <property type="entry name" value="RNaseH_sf"/>
</dbReference>
<dbReference type="GO" id="GO:0006313">
    <property type="term" value="P:DNA transposition"/>
    <property type="evidence" value="ECO:0007669"/>
    <property type="project" value="InterPro"/>
</dbReference>
<gene>
    <name evidence="3" type="ORF">FNK824_LOCUS24608</name>
</gene>
<name>A0A819M9R8_9BILA</name>
<dbReference type="PANTHER" id="PTHR23022">
    <property type="entry name" value="TRANSPOSABLE ELEMENT-RELATED"/>
    <property type="match status" value="1"/>
</dbReference>
<feature type="domain" description="Transposase Tc1-like" evidence="1">
    <location>
        <begin position="39"/>
        <end position="108"/>
    </location>
</feature>
<evidence type="ECO:0008006" key="5">
    <source>
        <dbReference type="Google" id="ProtNLM"/>
    </source>
</evidence>
<dbReference type="GO" id="GO:0003677">
    <property type="term" value="F:DNA binding"/>
    <property type="evidence" value="ECO:0007669"/>
    <property type="project" value="InterPro"/>
</dbReference>
<dbReference type="Gene3D" id="3.30.420.10">
    <property type="entry name" value="Ribonuclease H-like superfamily/Ribonuclease H"/>
    <property type="match status" value="1"/>
</dbReference>
<dbReference type="InterPro" id="IPR047655">
    <property type="entry name" value="Transpos_IS630-like"/>
</dbReference>
<dbReference type="InterPro" id="IPR052338">
    <property type="entry name" value="Transposase_5"/>
</dbReference>
<dbReference type="SUPFAM" id="SSF46689">
    <property type="entry name" value="Homeodomain-like"/>
    <property type="match status" value="1"/>
</dbReference>
<dbReference type="InterPro" id="IPR038717">
    <property type="entry name" value="Tc1-like_DDE_dom"/>
</dbReference>
<dbReference type="AlphaFoldDB" id="A0A819M9R8"/>
<evidence type="ECO:0000313" key="4">
    <source>
        <dbReference type="Proteomes" id="UP000663874"/>
    </source>
</evidence>
<sequence>MKCHKTTVKRWLNRWTQTKDLSNLQKKGRSRVTTSEEDQMIVELVQEDMDEGITSEDIQQELRRQGTNISRSTIQNRLLEAGFKFSRPLSKPLLTQQHRRNRLIWAQSMQNYNWNKLIISNETTIRLHAVGKFFWQRPGERKVVRTVKYPLKVNVWGCLSNSGFGRIVCFQHNLTSDFLCNEIYQNALLPTARSHFGRRHDWVLLEDNDPKHRSRFSIQWKREHHITTLPWPSHSPDANPIENLWPLIKTKVSNQKPKTIKNLTRAIYKEWNDLPPELASQLVWSMKNRVRDLIESESEYILY</sequence>
<dbReference type="Pfam" id="PF01498">
    <property type="entry name" value="HTH_Tnp_Tc3_2"/>
    <property type="match status" value="1"/>
</dbReference>
<protein>
    <recommendedName>
        <fullName evidence="5">Transposase</fullName>
    </recommendedName>
</protein>
<dbReference type="Pfam" id="PF13358">
    <property type="entry name" value="DDE_3"/>
    <property type="match status" value="1"/>
</dbReference>
<evidence type="ECO:0000259" key="1">
    <source>
        <dbReference type="Pfam" id="PF01498"/>
    </source>
</evidence>
<comment type="caution">
    <text evidence="3">The sequence shown here is derived from an EMBL/GenBank/DDBJ whole genome shotgun (WGS) entry which is preliminary data.</text>
</comment>
<evidence type="ECO:0000313" key="3">
    <source>
        <dbReference type="EMBL" id="CAF3976218.1"/>
    </source>
</evidence>
<dbReference type="PANTHER" id="PTHR23022:SF135">
    <property type="entry name" value="SI:DKEY-77F5.3"/>
    <property type="match status" value="1"/>
</dbReference>
<dbReference type="InterPro" id="IPR009057">
    <property type="entry name" value="Homeodomain-like_sf"/>
</dbReference>
<feature type="domain" description="Tc1-like transposase DDE" evidence="2">
    <location>
        <begin position="120"/>
        <end position="263"/>
    </location>
</feature>
<dbReference type="InterPro" id="IPR002492">
    <property type="entry name" value="Transposase_Tc1-like"/>
</dbReference>
<accession>A0A819M9R8</accession>
<organism evidence="3 4">
    <name type="scientific">Rotaria sordida</name>
    <dbReference type="NCBI Taxonomy" id="392033"/>
    <lineage>
        <taxon>Eukaryota</taxon>
        <taxon>Metazoa</taxon>
        <taxon>Spiralia</taxon>
        <taxon>Gnathifera</taxon>
        <taxon>Rotifera</taxon>
        <taxon>Eurotatoria</taxon>
        <taxon>Bdelloidea</taxon>
        <taxon>Philodinida</taxon>
        <taxon>Philodinidae</taxon>
        <taxon>Rotaria</taxon>
    </lineage>
</organism>